<dbReference type="PROSITE" id="PS51435">
    <property type="entry name" value="AP_NUCLEASE_F1_4"/>
    <property type="match status" value="1"/>
</dbReference>
<comment type="similarity">
    <text evidence="2">Belongs to the DNA repair enzymes AP/ExoA family.</text>
</comment>
<dbReference type="EMBL" id="WNZX01000003">
    <property type="protein sequence ID" value="MUG70281.1"/>
    <property type="molecule type" value="Genomic_DNA"/>
</dbReference>
<gene>
    <name evidence="10" type="primary">xth</name>
    <name evidence="10" type="ORF">GNP93_06265</name>
</gene>
<dbReference type="GO" id="GO:0046872">
    <property type="term" value="F:metal ion binding"/>
    <property type="evidence" value="ECO:0007669"/>
    <property type="project" value="UniProtKB-KW"/>
</dbReference>
<evidence type="ECO:0000313" key="10">
    <source>
        <dbReference type="EMBL" id="MUG70281.1"/>
    </source>
</evidence>
<feature type="binding site" evidence="7">
    <location>
        <position position="242"/>
    </location>
    <ligand>
        <name>Mg(2+)</name>
        <dbReference type="ChEBI" id="CHEBI:18420"/>
        <label>1</label>
    </ligand>
</feature>
<dbReference type="InterPro" id="IPR004808">
    <property type="entry name" value="AP_endonuc_1"/>
</dbReference>
<feature type="site" description="Important for catalytic activity" evidence="8">
    <location>
        <position position="216"/>
    </location>
</feature>
<dbReference type="NCBIfam" id="TIGR00633">
    <property type="entry name" value="xth"/>
    <property type="match status" value="1"/>
</dbReference>
<reference evidence="10 11" key="1">
    <citation type="submission" date="2019-11" db="EMBL/GenBank/DDBJ databases">
        <title>Draft genome sequences of five Paenibacillus species of dairy origin.</title>
        <authorList>
            <person name="Olajide A.M."/>
            <person name="Chen S."/>
            <person name="Lapointe G."/>
        </authorList>
    </citation>
    <scope>NUCLEOTIDE SEQUENCE [LARGE SCALE GENOMIC DNA]</scope>
    <source>
        <strain evidence="10 11">2CS3</strain>
    </source>
</reference>
<keyword evidence="3 7" id="KW-0479">Metal-binding</keyword>
<accession>A0A7X2Z8N1</accession>
<name>A0A7X2Z8N1_9BACL</name>
<keyword evidence="4 10" id="KW-0378">Hydrolase</keyword>
<dbReference type="InterPro" id="IPR005135">
    <property type="entry name" value="Endo/exonuclease/phosphatase"/>
</dbReference>
<proteinExistence type="inferred from homology"/>
<feature type="binding site" evidence="7">
    <location>
        <position position="146"/>
    </location>
    <ligand>
        <name>Mg(2+)</name>
        <dbReference type="ChEBI" id="CHEBI:18420"/>
        <label>1</label>
    </ligand>
</feature>
<evidence type="ECO:0000256" key="1">
    <source>
        <dbReference type="ARBA" id="ARBA00001936"/>
    </source>
</evidence>
<dbReference type="PROSITE" id="PS00727">
    <property type="entry name" value="AP_NUCLEASE_F1_2"/>
    <property type="match status" value="1"/>
</dbReference>
<dbReference type="RefSeq" id="WP_054795245.1">
    <property type="nucleotide sequence ID" value="NZ_JARTHJ010000055.1"/>
</dbReference>
<evidence type="ECO:0000256" key="3">
    <source>
        <dbReference type="ARBA" id="ARBA00022723"/>
    </source>
</evidence>
<dbReference type="GO" id="GO:0003677">
    <property type="term" value="F:DNA binding"/>
    <property type="evidence" value="ECO:0007669"/>
    <property type="project" value="InterPro"/>
</dbReference>
<evidence type="ECO:0000313" key="11">
    <source>
        <dbReference type="Proteomes" id="UP000450917"/>
    </source>
</evidence>
<feature type="binding site" evidence="7">
    <location>
        <position position="144"/>
    </location>
    <ligand>
        <name>Mg(2+)</name>
        <dbReference type="ChEBI" id="CHEBI:18420"/>
        <label>1</label>
    </ligand>
</feature>
<dbReference type="PROSITE" id="PS00726">
    <property type="entry name" value="AP_NUCLEASE_F1_1"/>
    <property type="match status" value="1"/>
</dbReference>
<dbReference type="PANTHER" id="PTHR22748:SF6">
    <property type="entry name" value="DNA-(APURINIC OR APYRIMIDINIC SITE) ENDONUCLEASE"/>
    <property type="match status" value="1"/>
</dbReference>
<dbReference type="PROSITE" id="PS00728">
    <property type="entry name" value="AP_NUCLEASE_F1_3"/>
    <property type="match status" value="1"/>
</dbReference>
<feature type="active site" evidence="6">
    <location>
        <position position="105"/>
    </location>
</feature>
<feature type="site" description="Interaction with DNA substrate" evidence="8">
    <location>
        <position position="242"/>
    </location>
</feature>
<feature type="binding site" evidence="7">
    <location>
        <position position="35"/>
    </location>
    <ligand>
        <name>Mg(2+)</name>
        <dbReference type="ChEBI" id="CHEBI:18420"/>
        <label>1</label>
    </ligand>
</feature>
<dbReference type="InterPro" id="IPR036691">
    <property type="entry name" value="Endo/exonu/phosph_ase_sf"/>
</dbReference>
<dbReference type="InterPro" id="IPR020847">
    <property type="entry name" value="AP_endonuclease_F1_BS"/>
</dbReference>
<dbReference type="Proteomes" id="UP000450917">
    <property type="component" value="Unassembled WGS sequence"/>
</dbReference>
<feature type="domain" description="Endonuclease/exonuclease/phosphatase" evidence="9">
    <location>
        <begin position="4"/>
        <end position="242"/>
    </location>
</feature>
<dbReference type="GO" id="GO:0006284">
    <property type="term" value="P:base-excision repair"/>
    <property type="evidence" value="ECO:0007669"/>
    <property type="project" value="TreeGrafter"/>
</dbReference>
<sequence>MKLVSWNVNGLRACVNKGFNDYFTKMDADIFCIQETKLQEGQIRLEYGTAYDQYWNYAVKKGYSGTAVLTKIKPLSVRFGLEEDQEPEGRIITLEFDAFYLVNVYTPNARRDLSRLEYRLEWEDRFRSYLQQLDAHKPVIICGDLNVAHHEIDLKNAKSNRNNSGFTPEERSKMTQLLDAGFIDTFRHFYPDQADAYTWWSHMPKVRERNIGWRIDYFLASSRLAPSLLDAQIDAHVTGSDHCPVILTIADNLNEGAGPVSVVNQ</sequence>
<evidence type="ECO:0000256" key="6">
    <source>
        <dbReference type="PIRSR" id="PIRSR604808-1"/>
    </source>
</evidence>
<dbReference type="SUPFAM" id="SSF56219">
    <property type="entry name" value="DNase I-like"/>
    <property type="match status" value="1"/>
</dbReference>
<protein>
    <submittedName>
        <fullName evidence="10">Exodeoxyribonuclease III</fullName>
        <ecNumber evidence="10">3.1.11.2</ecNumber>
    </submittedName>
</protein>
<dbReference type="Pfam" id="PF03372">
    <property type="entry name" value="Exo_endo_phos"/>
    <property type="match status" value="1"/>
</dbReference>
<evidence type="ECO:0000256" key="4">
    <source>
        <dbReference type="ARBA" id="ARBA00022801"/>
    </source>
</evidence>
<dbReference type="GO" id="GO:0008081">
    <property type="term" value="F:phosphoric diester hydrolase activity"/>
    <property type="evidence" value="ECO:0007669"/>
    <property type="project" value="TreeGrafter"/>
</dbReference>
<evidence type="ECO:0000256" key="2">
    <source>
        <dbReference type="ARBA" id="ARBA00007092"/>
    </source>
</evidence>
<comment type="cofactor">
    <cofactor evidence="1">
        <name>Mn(2+)</name>
        <dbReference type="ChEBI" id="CHEBI:29035"/>
    </cofactor>
</comment>
<feature type="active site" description="Proton donor/acceptor" evidence="6">
    <location>
        <position position="144"/>
    </location>
</feature>
<dbReference type="EC" id="3.1.11.2" evidence="10"/>
<evidence type="ECO:0000256" key="8">
    <source>
        <dbReference type="PIRSR" id="PIRSR604808-3"/>
    </source>
</evidence>
<feature type="binding site" evidence="7">
    <location>
        <position position="7"/>
    </location>
    <ligand>
        <name>Mg(2+)</name>
        <dbReference type="ChEBI" id="CHEBI:18420"/>
        <label>1</label>
    </ligand>
</feature>
<dbReference type="InterPro" id="IPR020848">
    <property type="entry name" value="AP_endonuclease_F1_CS"/>
</dbReference>
<evidence type="ECO:0000256" key="7">
    <source>
        <dbReference type="PIRSR" id="PIRSR604808-2"/>
    </source>
</evidence>
<feature type="active site" description="Proton acceptor" evidence="6">
    <location>
        <position position="242"/>
    </location>
</feature>
<evidence type="ECO:0000259" key="9">
    <source>
        <dbReference type="Pfam" id="PF03372"/>
    </source>
</evidence>
<organism evidence="10 11">
    <name type="scientific">Paenibacillus validus</name>
    <dbReference type="NCBI Taxonomy" id="44253"/>
    <lineage>
        <taxon>Bacteria</taxon>
        <taxon>Bacillati</taxon>
        <taxon>Bacillota</taxon>
        <taxon>Bacilli</taxon>
        <taxon>Bacillales</taxon>
        <taxon>Paenibacillaceae</taxon>
        <taxon>Paenibacillus</taxon>
    </lineage>
</organism>
<feature type="site" description="Transition state stabilizer" evidence="8">
    <location>
        <position position="146"/>
    </location>
</feature>
<evidence type="ECO:0000256" key="5">
    <source>
        <dbReference type="ARBA" id="ARBA00022842"/>
    </source>
</evidence>
<comment type="cofactor">
    <cofactor evidence="7">
        <name>Mg(2+)</name>
        <dbReference type="ChEBI" id="CHEBI:18420"/>
    </cofactor>
    <cofactor evidence="7">
        <name>Mn(2+)</name>
        <dbReference type="ChEBI" id="CHEBI:29035"/>
    </cofactor>
    <text evidence="7">Probably binds two magnesium or manganese ions per subunit.</text>
</comment>
<keyword evidence="5 7" id="KW-0460">Magnesium</keyword>
<comment type="caution">
    <text evidence="10">The sequence shown here is derived from an EMBL/GenBank/DDBJ whole genome shotgun (WGS) entry which is preliminary data.</text>
</comment>
<dbReference type="PANTHER" id="PTHR22748">
    <property type="entry name" value="AP ENDONUCLEASE"/>
    <property type="match status" value="1"/>
</dbReference>
<dbReference type="CDD" id="cd09087">
    <property type="entry name" value="Ape1-like_AP-endo"/>
    <property type="match status" value="1"/>
</dbReference>
<keyword evidence="11" id="KW-1185">Reference proteome</keyword>
<feature type="binding site" evidence="7">
    <location>
        <position position="241"/>
    </location>
    <ligand>
        <name>Mg(2+)</name>
        <dbReference type="ChEBI" id="CHEBI:18420"/>
        <label>1</label>
    </ligand>
</feature>
<dbReference type="Gene3D" id="3.60.10.10">
    <property type="entry name" value="Endonuclease/exonuclease/phosphatase"/>
    <property type="match status" value="1"/>
</dbReference>
<dbReference type="GO" id="GO:0003906">
    <property type="term" value="F:DNA-(apurinic or apyrimidinic site) endonuclease activity"/>
    <property type="evidence" value="ECO:0007669"/>
    <property type="project" value="TreeGrafter"/>
</dbReference>
<dbReference type="GO" id="GO:0008311">
    <property type="term" value="F:double-stranded DNA 3'-5' DNA exonuclease activity"/>
    <property type="evidence" value="ECO:0007669"/>
    <property type="project" value="UniProtKB-EC"/>
</dbReference>
<keyword evidence="7" id="KW-0464">Manganese</keyword>
<dbReference type="NCBIfam" id="TIGR00195">
    <property type="entry name" value="exoDNase_III"/>
    <property type="match status" value="1"/>
</dbReference>
<dbReference type="AlphaFoldDB" id="A0A7X2Z8N1"/>